<proteinExistence type="inferred from homology"/>
<feature type="domain" description="HTH lysR-type" evidence="5">
    <location>
        <begin position="1"/>
        <end position="58"/>
    </location>
</feature>
<gene>
    <name evidence="6" type="ORF">F0L46_04050</name>
</gene>
<dbReference type="GO" id="GO:0000976">
    <property type="term" value="F:transcription cis-regulatory region binding"/>
    <property type="evidence" value="ECO:0007669"/>
    <property type="project" value="TreeGrafter"/>
</dbReference>
<dbReference type="AlphaFoldDB" id="A0A5B2VQV3"/>
<dbReference type="PANTHER" id="PTHR30126">
    <property type="entry name" value="HTH-TYPE TRANSCRIPTIONAL REGULATOR"/>
    <property type="match status" value="1"/>
</dbReference>
<reference evidence="6 7" key="2">
    <citation type="submission" date="2019-09" db="EMBL/GenBank/DDBJ databases">
        <authorList>
            <person name="Jin C."/>
        </authorList>
    </citation>
    <scope>NUCLEOTIDE SEQUENCE [LARGE SCALE GENOMIC DNA]</scope>
    <source>
        <strain evidence="6 7">BN140002</strain>
    </source>
</reference>
<dbReference type="Pfam" id="PF00126">
    <property type="entry name" value="HTH_1"/>
    <property type="match status" value="1"/>
</dbReference>
<name>A0A5B2VQV3_9HYPH</name>
<dbReference type="SUPFAM" id="SSF53850">
    <property type="entry name" value="Periplasmic binding protein-like II"/>
    <property type="match status" value="1"/>
</dbReference>
<comment type="caution">
    <text evidence="6">The sequence shown here is derived from an EMBL/GenBank/DDBJ whole genome shotgun (WGS) entry which is preliminary data.</text>
</comment>
<evidence type="ECO:0000259" key="5">
    <source>
        <dbReference type="PROSITE" id="PS50931"/>
    </source>
</evidence>
<dbReference type="GO" id="GO:0003700">
    <property type="term" value="F:DNA-binding transcription factor activity"/>
    <property type="evidence" value="ECO:0007669"/>
    <property type="project" value="InterPro"/>
</dbReference>
<dbReference type="Pfam" id="PF03466">
    <property type="entry name" value="LysR_substrate"/>
    <property type="match status" value="1"/>
</dbReference>
<dbReference type="InterPro" id="IPR036390">
    <property type="entry name" value="WH_DNA-bd_sf"/>
</dbReference>
<dbReference type="CDD" id="cd05466">
    <property type="entry name" value="PBP2_LTTR_substrate"/>
    <property type="match status" value="1"/>
</dbReference>
<organism evidence="6 7">
    <name type="scientific">Salinarimonas soli</name>
    <dbReference type="NCBI Taxonomy" id="1638099"/>
    <lineage>
        <taxon>Bacteria</taxon>
        <taxon>Pseudomonadati</taxon>
        <taxon>Pseudomonadota</taxon>
        <taxon>Alphaproteobacteria</taxon>
        <taxon>Hyphomicrobiales</taxon>
        <taxon>Salinarimonadaceae</taxon>
        <taxon>Salinarimonas</taxon>
    </lineage>
</organism>
<sequence length="307" mass="32600">MNLDEIETFVAIAQLGGFARAAGHLHRSQPAVSRRVKLLEEELNAPLLERLGSRVVLTEAGRAFLPFAEAALAILRDGVEAVSVAREGIGGTVSLALVGTLAATDLVNVLKAFVREHATVRLDLRTANSREVSDLVRRGEVTLGLRYFTDGARELETAVVGYEAMVPVAPADHRLATAGPIEAEELRAERWVGFGLNRGGRETFAHVLHRWLAAAGLDEAQVVVVDSLTAQKRLVEAGFGLALLPVSAIGEELRSGTIVVLDAPTFATTVPVVLVQRRSGFLNPAARALLALIEARAATAVTGCTPS</sequence>
<dbReference type="OrthoDB" id="5297263at2"/>
<dbReference type="InterPro" id="IPR000847">
    <property type="entry name" value="LysR_HTH_N"/>
</dbReference>
<evidence type="ECO:0000256" key="4">
    <source>
        <dbReference type="ARBA" id="ARBA00023163"/>
    </source>
</evidence>
<dbReference type="PANTHER" id="PTHR30126:SF40">
    <property type="entry name" value="HTH-TYPE TRANSCRIPTIONAL REGULATOR GLTR"/>
    <property type="match status" value="1"/>
</dbReference>
<dbReference type="Proteomes" id="UP000323142">
    <property type="component" value="Unassembled WGS sequence"/>
</dbReference>
<dbReference type="PROSITE" id="PS50931">
    <property type="entry name" value="HTH_LYSR"/>
    <property type="match status" value="1"/>
</dbReference>
<dbReference type="RefSeq" id="WP_149815751.1">
    <property type="nucleotide sequence ID" value="NZ_VUOA01000007.1"/>
</dbReference>
<evidence type="ECO:0000313" key="6">
    <source>
        <dbReference type="EMBL" id="KAA2242143.1"/>
    </source>
</evidence>
<keyword evidence="2" id="KW-0805">Transcription regulation</keyword>
<reference evidence="6 7" key="1">
    <citation type="submission" date="2019-09" db="EMBL/GenBank/DDBJ databases">
        <title>Salinarimonas rosea gen. nov., sp. nov., a new member of the a-2 subgroup of the Proteobacteria.</title>
        <authorList>
            <person name="Liu J."/>
        </authorList>
    </citation>
    <scope>NUCLEOTIDE SEQUENCE [LARGE SCALE GENOMIC DNA]</scope>
    <source>
        <strain evidence="6 7">BN140002</strain>
    </source>
</reference>
<dbReference type="PRINTS" id="PR00039">
    <property type="entry name" value="HTHLYSR"/>
</dbReference>
<evidence type="ECO:0000256" key="3">
    <source>
        <dbReference type="ARBA" id="ARBA00023125"/>
    </source>
</evidence>
<evidence type="ECO:0000313" key="7">
    <source>
        <dbReference type="Proteomes" id="UP000323142"/>
    </source>
</evidence>
<dbReference type="EMBL" id="VUOA01000007">
    <property type="protein sequence ID" value="KAA2242143.1"/>
    <property type="molecule type" value="Genomic_DNA"/>
</dbReference>
<dbReference type="FunFam" id="1.10.10.10:FF:000001">
    <property type="entry name" value="LysR family transcriptional regulator"/>
    <property type="match status" value="1"/>
</dbReference>
<comment type="similarity">
    <text evidence="1">Belongs to the LysR transcriptional regulatory family.</text>
</comment>
<keyword evidence="7" id="KW-1185">Reference proteome</keyword>
<dbReference type="InterPro" id="IPR005119">
    <property type="entry name" value="LysR_subst-bd"/>
</dbReference>
<evidence type="ECO:0000256" key="2">
    <source>
        <dbReference type="ARBA" id="ARBA00023015"/>
    </source>
</evidence>
<accession>A0A5B2VQV3</accession>
<dbReference type="InterPro" id="IPR036388">
    <property type="entry name" value="WH-like_DNA-bd_sf"/>
</dbReference>
<keyword evidence="4" id="KW-0804">Transcription</keyword>
<protein>
    <submittedName>
        <fullName evidence="6">LysR family transcriptional regulator</fullName>
    </submittedName>
</protein>
<dbReference type="SUPFAM" id="SSF46785">
    <property type="entry name" value="Winged helix' DNA-binding domain"/>
    <property type="match status" value="1"/>
</dbReference>
<dbReference type="Gene3D" id="3.40.190.290">
    <property type="match status" value="1"/>
</dbReference>
<dbReference type="Gene3D" id="1.10.10.10">
    <property type="entry name" value="Winged helix-like DNA-binding domain superfamily/Winged helix DNA-binding domain"/>
    <property type="match status" value="1"/>
</dbReference>
<evidence type="ECO:0000256" key="1">
    <source>
        <dbReference type="ARBA" id="ARBA00009437"/>
    </source>
</evidence>
<keyword evidence="3" id="KW-0238">DNA-binding</keyword>